<keyword evidence="4" id="KW-0378">Hydrolase</keyword>
<evidence type="ECO:0000256" key="2">
    <source>
        <dbReference type="ARBA" id="ARBA00022670"/>
    </source>
</evidence>
<accession>A0A9Q0MV76</accession>
<reference evidence="7" key="1">
    <citation type="submission" date="2022-07" db="EMBL/GenBank/DDBJ databases">
        <authorList>
            <person name="Trinca V."/>
            <person name="Uliana J.V.C."/>
            <person name="Torres T.T."/>
            <person name="Ward R.J."/>
            <person name="Monesi N."/>
        </authorList>
    </citation>
    <scope>NUCLEOTIDE SEQUENCE</scope>
    <source>
        <strain evidence="7">HSMRA1968</strain>
        <tissue evidence="7">Whole embryos</tissue>
    </source>
</reference>
<protein>
    <submittedName>
        <fullName evidence="7">Lysosomal Pro-X carboxypeptidase</fullName>
    </submittedName>
</protein>
<dbReference type="Gene3D" id="3.40.50.1820">
    <property type="entry name" value="alpha/beta hydrolase"/>
    <property type="match status" value="1"/>
</dbReference>
<dbReference type="OrthoDB" id="2130629at2759"/>
<gene>
    <name evidence="7" type="primary">PRCP</name>
    <name evidence="7" type="ORF">Bhyg_10655</name>
</gene>
<evidence type="ECO:0000256" key="5">
    <source>
        <dbReference type="ARBA" id="ARBA00023180"/>
    </source>
</evidence>
<dbReference type="InterPro" id="IPR042269">
    <property type="entry name" value="Ser_carbopepase_S28_SKS"/>
</dbReference>
<dbReference type="GO" id="GO:0070008">
    <property type="term" value="F:serine-type exopeptidase activity"/>
    <property type="evidence" value="ECO:0007669"/>
    <property type="project" value="InterPro"/>
</dbReference>
<dbReference type="GO" id="GO:0006508">
    <property type="term" value="P:proteolysis"/>
    <property type="evidence" value="ECO:0007669"/>
    <property type="project" value="UniProtKB-KW"/>
</dbReference>
<dbReference type="PANTHER" id="PTHR11010:SF38">
    <property type="entry name" value="LYSOSOMAL PRO-X CARBOXYPEPTIDASE"/>
    <property type="match status" value="1"/>
</dbReference>
<dbReference type="GO" id="GO:0008239">
    <property type="term" value="F:dipeptidyl-peptidase activity"/>
    <property type="evidence" value="ECO:0007669"/>
    <property type="project" value="TreeGrafter"/>
</dbReference>
<evidence type="ECO:0000256" key="1">
    <source>
        <dbReference type="ARBA" id="ARBA00011079"/>
    </source>
</evidence>
<evidence type="ECO:0000313" key="7">
    <source>
        <dbReference type="EMBL" id="KAJ6637924.1"/>
    </source>
</evidence>
<proteinExistence type="inferred from homology"/>
<dbReference type="PANTHER" id="PTHR11010">
    <property type="entry name" value="PROTEASE S28 PRO-X CARBOXYPEPTIDASE-RELATED"/>
    <property type="match status" value="1"/>
</dbReference>
<organism evidence="7 8">
    <name type="scientific">Pseudolycoriella hygida</name>
    <dbReference type="NCBI Taxonomy" id="35572"/>
    <lineage>
        <taxon>Eukaryota</taxon>
        <taxon>Metazoa</taxon>
        <taxon>Ecdysozoa</taxon>
        <taxon>Arthropoda</taxon>
        <taxon>Hexapoda</taxon>
        <taxon>Insecta</taxon>
        <taxon>Pterygota</taxon>
        <taxon>Neoptera</taxon>
        <taxon>Endopterygota</taxon>
        <taxon>Diptera</taxon>
        <taxon>Nematocera</taxon>
        <taxon>Sciaroidea</taxon>
        <taxon>Sciaridae</taxon>
        <taxon>Pseudolycoriella</taxon>
    </lineage>
</organism>
<keyword evidence="2" id="KW-0645">Protease</keyword>
<dbReference type="SUPFAM" id="SSF53474">
    <property type="entry name" value="alpha/beta-Hydrolases"/>
    <property type="match status" value="1"/>
</dbReference>
<feature type="signal peptide" evidence="6">
    <location>
        <begin position="1"/>
        <end position="20"/>
    </location>
</feature>
<evidence type="ECO:0000313" key="8">
    <source>
        <dbReference type="Proteomes" id="UP001151699"/>
    </source>
</evidence>
<keyword evidence="8" id="KW-1185">Reference proteome</keyword>
<dbReference type="Gene3D" id="1.20.120.980">
    <property type="entry name" value="Serine carboxypeptidase S28, SKS domain"/>
    <property type="match status" value="1"/>
</dbReference>
<evidence type="ECO:0000256" key="6">
    <source>
        <dbReference type="SAM" id="SignalP"/>
    </source>
</evidence>
<comment type="similarity">
    <text evidence="1">Belongs to the peptidase S28 family.</text>
</comment>
<dbReference type="Proteomes" id="UP001151699">
    <property type="component" value="Chromosome X"/>
</dbReference>
<keyword evidence="3 6" id="KW-0732">Signal</keyword>
<dbReference type="Pfam" id="PF05577">
    <property type="entry name" value="Peptidase_S28"/>
    <property type="match status" value="1"/>
</dbReference>
<name>A0A9Q0MV76_9DIPT</name>
<dbReference type="InterPro" id="IPR029058">
    <property type="entry name" value="AB_hydrolase_fold"/>
</dbReference>
<sequence>MGTCWWKVIFVLSSISLSIAFEYKKEKFAVPLDHFSFVSNETFSIRYLINETYSANNPSAPILFYTGNEGDIELFAQNTGLMWDFAEKLGATLVFAEHRYYGQSLPFGNNSYDSPQHLGFLSSEQALADFSLLLEYLNPSTFSLAKKKRPVIAFGGSYGGMLSAWLRMKYPHVVVGAIASSAPIFQFTNLTACDAFNRILTSVFATAFPGNSFCPSNVRKSWDVMRQVNNNLKSASPEGRTTLNRNFKFCKGLNTTDDLAKFEDYLSDVYGNIAMMNYPYSTNFIANLPGYPVRAFCNNLRKSLNDTELIEALQLSLSIYSNSTGKAKCLDIDSSYDSNLGDEGWDFQSCTEMVMPMCSNGKTDMFQPKAWDFDAFSNNCFKKFGVRPRLQQAIVNYGGFDLDGASNIFFSNGLLDPWSGGGVLRSPNDKIKIMIIPESAHHLDLRSANPADPTSVIEARMYEFNTIKDWIKSHWE</sequence>
<evidence type="ECO:0000256" key="3">
    <source>
        <dbReference type="ARBA" id="ARBA00022729"/>
    </source>
</evidence>
<evidence type="ECO:0000256" key="4">
    <source>
        <dbReference type="ARBA" id="ARBA00022801"/>
    </source>
</evidence>
<keyword evidence="5" id="KW-0325">Glycoprotein</keyword>
<dbReference type="GO" id="GO:0004180">
    <property type="term" value="F:carboxypeptidase activity"/>
    <property type="evidence" value="ECO:0007669"/>
    <property type="project" value="UniProtKB-KW"/>
</dbReference>
<dbReference type="EMBL" id="WJQU01000003">
    <property type="protein sequence ID" value="KAJ6637924.1"/>
    <property type="molecule type" value="Genomic_DNA"/>
</dbReference>
<dbReference type="AlphaFoldDB" id="A0A9Q0MV76"/>
<comment type="caution">
    <text evidence="7">The sequence shown here is derived from an EMBL/GenBank/DDBJ whole genome shotgun (WGS) entry which is preliminary data.</text>
</comment>
<keyword evidence="7" id="KW-0121">Carboxypeptidase</keyword>
<feature type="chain" id="PRO_5040118984" evidence="6">
    <location>
        <begin position="21"/>
        <end position="476"/>
    </location>
</feature>
<dbReference type="InterPro" id="IPR008758">
    <property type="entry name" value="Peptidase_S28"/>
</dbReference>